<keyword evidence="1" id="KW-0812">Transmembrane</keyword>
<keyword evidence="1" id="KW-1133">Transmembrane helix</keyword>
<dbReference type="OrthoDB" id="8452745at2"/>
<feature type="transmembrane region" description="Helical" evidence="1">
    <location>
        <begin position="62"/>
        <end position="81"/>
    </location>
</feature>
<protein>
    <submittedName>
        <fullName evidence="2">GtrA-like protein</fullName>
    </submittedName>
</protein>
<dbReference type="EMBL" id="FYDG01000002">
    <property type="protein sequence ID" value="SNB65551.1"/>
    <property type="molecule type" value="Genomic_DNA"/>
</dbReference>
<keyword evidence="1" id="KW-0472">Membrane</keyword>
<accession>A0A212R0T9</accession>
<evidence type="ECO:0000313" key="2">
    <source>
        <dbReference type="EMBL" id="SNB65551.1"/>
    </source>
</evidence>
<keyword evidence="3" id="KW-1185">Reference proteome</keyword>
<organism evidence="2 3">
    <name type="scientific">Rhodoblastus acidophilus</name>
    <name type="common">Rhodopseudomonas acidophila</name>
    <dbReference type="NCBI Taxonomy" id="1074"/>
    <lineage>
        <taxon>Bacteria</taxon>
        <taxon>Pseudomonadati</taxon>
        <taxon>Pseudomonadota</taxon>
        <taxon>Alphaproteobacteria</taxon>
        <taxon>Hyphomicrobiales</taxon>
        <taxon>Rhodoblastaceae</taxon>
        <taxon>Rhodoblastus</taxon>
    </lineage>
</organism>
<sequence length="145" mass="15758">MRLHRFAIISGVGWLIDLLVMTLLVSAGVSVFAANLASAGLAISFVFFAAQNRVFIDNGRFLFAKFAAYFLYQAIAVPVASILIQKLALVLLAAAPDGLFALVHIPDGQRLTVVSVVAKMAITPLTLYSNFLFMGWLVERRVSLL</sequence>
<dbReference type="AlphaFoldDB" id="A0A212R0T9"/>
<proteinExistence type="predicted"/>
<dbReference type="RefSeq" id="WP_088519774.1">
    <property type="nucleotide sequence ID" value="NZ_FYDG01000002.1"/>
</dbReference>
<gene>
    <name evidence="2" type="ORF">SAMN06265338_102245</name>
</gene>
<feature type="transmembrane region" description="Helical" evidence="1">
    <location>
        <begin position="31"/>
        <end position="50"/>
    </location>
</feature>
<name>A0A212R0T9_RHOAC</name>
<feature type="transmembrane region" description="Helical" evidence="1">
    <location>
        <begin position="7"/>
        <end position="25"/>
    </location>
</feature>
<feature type="transmembrane region" description="Helical" evidence="1">
    <location>
        <begin position="117"/>
        <end position="138"/>
    </location>
</feature>
<evidence type="ECO:0000256" key="1">
    <source>
        <dbReference type="SAM" id="Phobius"/>
    </source>
</evidence>
<reference evidence="3" key="1">
    <citation type="submission" date="2017-06" db="EMBL/GenBank/DDBJ databases">
        <authorList>
            <person name="Varghese N."/>
            <person name="Submissions S."/>
        </authorList>
    </citation>
    <scope>NUCLEOTIDE SEQUENCE [LARGE SCALE GENOMIC DNA]</scope>
    <source>
        <strain evidence="3">DSM 137</strain>
    </source>
</reference>
<evidence type="ECO:0000313" key="3">
    <source>
        <dbReference type="Proteomes" id="UP000198418"/>
    </source>
</evidence>
<dbReference type="Proteomes" id="UP000198418">
    <property type="component" value="Unassembled WGS sequence"/>
</dbReference>